<gene>
    <name evidence="1" type="ORF">UV68_C0015G0013</name>
</gene>
<reference evidence="1 2" key="1">
    <citation type="journal article" date="2015" name="Nature">
        <title>rRNA introns, odd ribosomes, and small enigmatic genomes across a large radiation of phyla.</title>
        <authorList>
            <person name="Brown C.T."/>
            <person name="Hug L.A."/>
            <person name="Thomas B.C."/>
            <person name="Sharon I."/>
            <person name="Castelle C.J."/>
            <person name="Singh A."/>
            <person name="Wilkins M.J."/>
            <person name="Williams K.H."/>
            <person name="Banfield J.F."/>
        </authorList>
    </citation>
    <scope>NUCLEOTIDE SEQUENCE [LARGE SCALE GENOMIC DNA]</scope>
</reference>
<accession>A0A0G1D8K9</accession>
<organism evidence="1 2">
    <name type="scientific">Candidatus Collierbacteria bacterium GW2011_GWC2_43_12</name>
    <dbReference type="NCBI Taxonomy" id="1618390"/>
    <lineage>
        <taxon>Bacteria</taxon>
        <taxon>Candidatus Collieribacteriota</taxon>
    </lineage>
</organism>
<dbReference type="Proteomes" id="UP000033980">
    <property type="component" value="Unassembled WGS sequence"/>
</dbReference>
<comment type="caution">
    <text evidence="1">The sequence shown here is derived from an EMBL/GenBank/DDBJ whole genome shotgun (WGS) entry which is preliminary data.</text>
</comment>
<protein>
    <recommendedName>
        <fullName evidence="3">DUF4258 domain-containing protein</fullName>
    </recommendedName>
</protein>
<evidence type="ECO:0000313" key="2">
    <source>
        <dbReference type="Proteomes" id="UP000033980"/>
    </source>
</evidence>
<evidence type="ECO:0008006" key="3">
    <source>
        <dbReference type="Google" id="ProtNLM"/>
    </source>
</evidence>
<dbReference type="EMBL" id="LCFK01000015">
    <property type="protein sequence ID" value="KKS94047.1"/>
    <property type="molecule type" value="Genomic_DNA"/>
</dbReference>
<evidence type="ECO:0000313" key="1">
    <source>
        <dbReference type="EMBL" id="KKS94047.1"/>
    </source>
</evidence>
<sequence length="108" mass="12689">MSKVIWTTHLRERIKQRGLNPDWVDTTVRFPDEVQASSTTNSNKHIKVINGYKIVAAVKRQGSDWVITSAWWNPIYNKTSDKLKDNRFFLEKWIDSALRSLEKLLTKK</sequence>
<name>A0A0G1D8K9_9BACT</name>
<dbReference type="AlphaFoldDB" id="A0A0G1D8K9"/>
<proteinExistence type="predicted"/>